<keyword evidence="3" id="KW-1185">Reference proteome</keyword>
<feature type="region of interest" description="Disordered" evidence="1">
    <location>
        <begin position="34"/>
        <end position="83"/>
    </location>
</feature>
<feature type="compositionally biased region" description="Low complexity" evidence="1">
    <location>
        <begin position="48"/>
        <end position="58"/>
    </location>
</feature>
<gene>
    <name evidence="2" type="ORF">J2W36_005074</name>
</gene>
<feature type="region of interest" description="Disordered" evidence="1">
    <location>
        <begin position="1"/>
        <end position="21"/>
    </location>
</feature>
<dbReference type="Proteomes" id="UP001226867">
    <property type="component" value="Unassembled WGS sequence"/>
</dbReference>
<name>A0ABT9SEK6_9BURK</name>
<reference evidence="2 3" key="1">
    <citation type="submission" date="2023-07" db="EMBL/GenBank/DDBJ databases">
        <title>Sorghum-associated microbial communities from plants grown in Nebraska, USA.</title>
        <authorList>
            <person name="Schachtman D."/>
        </authorList>
    </citation>
    <scope>NUCLEOTIDE SEQUENCE [LARGE SCALE GENOMIC DNA]</scope>
    <source>
        <strain evidence="2 3">DS1607</strain>
    </source>
</reference>
<evidence type="ECO:0000256" key="1">
    <source>
        <dbReference type="SAM" id="MobiDB-lite"/>
    </source>
</evidence>
<dbReference type="EMBL" id="JAUSRO010000022">
    <property type="protein sequence ID" value="MDP9902796.1"/>
    <property type="molecule type" value="Genomic_DNA"/>
</dbReference>
<accession>A0ABT9SEK6</accession>
<comment type="caution">
    <text evidence="2">The sequence shown here is derived from an EMBL/GenBank/DDBJ whole genome shotgun (WGS) entry which is preliminary data.</text>
</comment>
<protein>
    <recommendedName>
        <fullName evidence="4">Methyl-accepting chemotaxis protein</fullName>
    </recommendedName>
</protein>
<evidence type="ECO:0008006" key="4">
    <source>
        <dbReference type="Google" id="ProtNLM"/>
    </source>
</evidence>
<feature type="compositionally biased region" description="Low complexity" evidence="1">
    <location>
        <begin position="1"/>
        <end position="18"/>
    </location>
</feature>
<organism evidence="2 3">
    <name type="scientific">Variovorax ginsengisoli</name>
    <dbReference type="NCBI Taxonomy" id="363844"/>
    <lineage>
        <taxon>Bacteria</taxon>
        <taxon>Pseudomonadati</taxon>
        <taxon>Pseudomonadota</taxon>
        <taxon>Betaproteobacteria</taxon>
        <taxon>Burkholderiales</taxon>
        <taxon>Comamonadaceae</taxon>
        <taxon>Variovorax</taxon>
    </lineage>
</organism>
<feature type="non-terminal residue" evidence="2">
    <location>
        <position position="1"/>
    </location>
</feature>
<evidence type="ECO:0000313" key="2">
    <source>
        <dbReference type="EMBL" id="MDP9902796.1"/>
    </source>
</evidence>
<sequence length="83" mass="8764">QNATSSEELAATAEEMSSQAEQLQRTMSFFKLAGGAPAARKAVEPRKSASAPAKSAKPMTRKPAGGSLPFVDDSVDESNFARY</sequence>
<proteinExistence type="predicted"/>
<evidence type="ECO:0000313" key="3">
    <source>
        <dbReference type="Proteomes" id="UP001226867"/>
    </source>
</evidence>